<dbReference type="RefSeq" id="WP_242612031.1">
    <property type="nucleotide sequence ID" value="NZ_CYTI01000012.1"/>
</dbReference>
<dbReference type="Proteomes" id="UP001141992">
    <property type="component" value="Unassembled WGS sequence"/>
</dbReference>
<dbReference type="Pfam" id="PF22481">
    <property type="entry name" value="DUF6985"/>
    <property type="match status" value="1"/>
</dbReference>
<dbReference type="EMBL" id="JAPZVI010000003">
    <property type="protein sequence ID" value="MCZ8401125.1"/>
    <property type="molecule type" value="Genomic_DNA"/>
</dbReference>
<sequence length="208" mass="22454">MHTDQIPPDYLPLSVPGLPTLYGPNSAWRVWLAALPLPATSRLRGAGALAASKGHARHDRLAQDGEVIAFFENDDGSGEQPAPMMIAAARWLLDHDAAFHRAVVDAMLADLPRLRAEQDGIVLDDNAFHLPPHWDEQTLLTLIRLNSITFHPVDGGPYIGLDLRCAWDDEHGYGLMMAGTDVIETGGADVGSLSWIAARHATSLGTGQ</sequence>
<proteinExistence type="predicted"/>
<accession>A0A9X3KVX0</accession>
<dbReference type="AlphaFoldDB" id="A0A9X3KVX0"/>
<reference evidence="2" key="1">
    <citation type="submission" date="2022-12" db="EMBL/GenBank/DDBJ databases">
        <authorList>
            <person name="Voronina O.L."/>
            <person name="Kunda M.S."/>
            <person name="Ryzhova N."/>
            <person name="Aksenova E.I."/>
        </authorList>
    </citation>
    <scope>NUCLEOTIDE SEQUENCE</scope>
    <source>
        <strain evidence="2">SCCH136:Ach223948</strain>
    </source>
</reference>
<gene>
    <name evidence="2" type="ORF">O9570_06695</name>
</gene>
<name>A0A9X3KVX0_ALCXX</name>
<organism evidence="2 3">
    <name type="scientific">Alcaligenes xylosoxydans xylosoxydans</name>
    <name type="common">Achromobacter xylosoxidans</name>
    <dbReference type="NCBI Taxonomy" id="85698"/>
    <lineage>
        <taxon>Bacteria</taxon>
        <taxon>Pseudomonadati</taxon>
        <taxon>Pseudomonadota</taxon>
        <taxon>Betaproteobacteria</taxon>
        <taxon>Burkholderiales</taxon>
        <taxon>Alcaligenaceae</taxon>
        <taxon>Achromobacter</taxon>
    </lineage>
</organism>
<evidence type="ECO:0000313" key="2">
    <source>
        <dbReference type="EMBL" id="MCZ8401125.1"/>
    </source>
</evidence>
<dbReference type="InterPro" id="IPR054254">
    <property type="entry name" value="DUF6985"/>
</dbReference>
<feature type="domain" description="DUF6985" evidence="1">
    <location>
        <begin position="69"/>
        <end position="190"/>
    </location>
</feature>
<evidence type="ECO:0000313" key="3">
    <source>
        <dbReference type="Proteomes" id="UP001141992"/>
    </source>
</evidence>
<comment type="caution">
    <text evidence="2">The sequence shown here is derived from an EMBL/GenBank/DDBJ whole genome shotgun (WGS) entry which is preliminary data.</text>
</comment>
<evidence type="ECO:0000259" key="1">
    <source>
        <dbReference type="Pfam" id="PF22481"/>
    </source>
</evidence>
<protein>
    <recommendedName>
        <fullName evidence="1">DUF6985 domain-containing protein</fullName>
    </recommendedName>
</protein>